<dbReference type="AlphaFoldDB" id="A0A4S2LYF7"/>
<reference evidence="1 2" key="1">
    <citation type="journal article" date="2019" name="BMC Genomics">
        <title>New insights from Opisthorchis felineus genome: update on genomics of the epidemiologically important liver flukes.</title>
        <authorList>
            <person name="Ershov N.I."/>
            <person name="Mordvinov V.A."/>
            <person name="Prokhortchouk E.B."/>
            <person name="Pakharukova M.Y."/>
            <person name="Gunbin K.V."/>
            <person name="Ustyantsev K."/>
            <person name="Genaev M.A."/>
            <person name="Blinov A.G."/>
            <person name="Mazur A."/>
            <person name="Boulygina E."/>
            <person name="Tsygankova S."/>
            <person name="Khrameeva E."/>
            <person name="Chekanov N."/>
            <person name="Fan G."/>
            <person name="Xiao A."/>
            <person name="Zhang H."/>
            <person name="Xu X."/>
            <person name="Yang H."/>
            <person name="Solovyev V."/>
            <person name="Lee S.M."/>
            <person name="Liu X."/>
            <person name="Afonnikov D.A."/>
            <person name="Skryabin K.G."/>
        </authorList>
    </citation>
    <scope>NUCLEOTIDE SEQUENCE [LARGE SCALE GENOMIC DNA]</scope>
    <source>
        <strain evidence="1">AK-0245</strain>
        <tissue evidence="1">Whole organism</tissue>
    </source>
</reference>
<dbReference type="Proteomes" id="UP000308267">
    <property type="component" value="Unassembled WGS sequence"/>
</dbReference>
<organism evidence="1 2">
    <name type="scientific">Opisthorchis felineus</name>
    <dbReference type="NCBI Taxonomy" id="147828"/>
    <lineage>
        <taxon>Eukaryota</taxon>
        <taxon>Metazoa</taxon>
        <taxon>Spiralia</taxon>
        <taxon>Lophotrochozoa</taxon>
        <taxon>Platyhelminthes</taxon>
        <taxon>Trematoda</taxon>
        <taxon>Digenea</taxon>
        <taxon>Opisthorchiida</taxon>
        <taxon>Opisthorchiata</taxon>
        <taxon>Opisthorchiidae</taxon>
        <taxon>Opisthorchis</taxon>
    </lineage>
</organism>
<protein>
    <submittedName>
        <fullName evidence="1">Uncharacterized protein</fullName>
    </submittedName>
</protein>
<evidence type="ECO:0000313" key="1">
    <source>
        <dbReference type="EMBL" id="TGZ66448.1"/>
    </source>
</evidence>
<comment type="caution">
    <text evidence="1">The sequence shown here is derived from an EMBL/GenBank/DDBJ whole genome shotgun (WGS) entry which is preliminary data.</text>
</comment>
<gene>
    <name evidence="1" type="ORF">CRM22_005333</name>
</gene>
<sequence>MPTYANCALFVNSAKICNKPFTGDLSEHRATSKPKVESSSPIFHRKRNCSDDIGRLEHEPMKELNDGVKLLCRMEFFIRGNEQDPVTTRYKLHKLPVYRRIWRAAILATSTSPSVMC</sequence>
<proteinExistence type="predicted"/>
<keyword evidence="2" id="KW-1185">Reference proteome</keyword>
<accession>A0A4S2LYF7</accession>
<name>A0A4S2LYF7_OPIFE</name>
<evidence type="ECO:0000313" key="2">
    <source>
        <dbReference type="Proteomes" id="UP000308267"/>
    </source>
</evidence>
<dbReference type="EMBL" id="SJOL01006453">
    <property type="protein sequence ID" value="TGZ66448.1"/>
    <property type="molecule type" value="Genomic_DNA"/>
</dbReference>